<dbReference type="GO" id="GO:0006629">
    <property type="term" value="P:lipid metabolic process"/>
    <property type="evidence" value="ECO:0007669"/>
    <property type="project" value="InterPro"/>
</dbReference>
<dbReference type="AlphaFoldDB" id="A0A5M9MV09"/>
<dbReference type="RefSeq" id="XP_033427810.1">
    <property type="nucleotide sequence ID" value="XM_033569004.1"/>
</dbReference>
<name>A0A5M9MV09_9EURO</name>
<proteinExistence type="predicted"/>
<protein>
    <submittedName>
        <fullName evidence="1">Uncharacterized protein</fullName>
    </submittedName>
</protein>
<dbReference type="Proteomes" id="UP000324241">
    <property type="component" value="Unassembled WGS sequence"/>
</dbReference>
<gene>
    <name evidence="1" type="ORF">ATNIH1004_004334</name>
</gene>
<organism evidence="1 2">
    <name type="scientific">Aspergillus tanneri</name>
    <dbReference type="NCBI Taxonomy" id="1220188"/>
    <lineage>
        <taxon>Eukaryota</taxon>
        <taxon>Fungi</taxon>
        <taxon>Dikarya</taxon>
        <taxon>Ascomycota</taxon>
        <taxon>Pezizomycotina</taxon>
        <taxon>Eurotiomycetes</taxon>
        <taxon>Eurotiomycetidae</taxon>
        <taxon>Eurotiales</taxon>
        <taxon>Aspergillaceae</taxon>
        <taxon>Aspergillus</taxon>
        <taxon>Aspergillus subgen. Circumdati</taxon>
    </lineage>
</organism>
<dbReference type="InterPro" id="IPR017946">
    <property type="entry name" value="PLC-like_Pdiesterase_TIM-brl"/>
</dbReference>
<reference evidence="1 2" key="1">
    <citation type="submission" date="2019-08" db="EMBL/GenBank/DDBJ databases">
        <title>The genome sequence of a newly discovered highly antifungal drug resistant Aspergillus species, Aspergillus tanneri NIH 1004.</title>
        <authorList>
            <person name="Mounaud S."/>
            <person name="Singh I."/>
            <person name="Joardar V."/>
            <person name="Pakala S."/>
            <person name="Pakala S."/>
            <person name="Venepally P."/>
            <person name="Chung J.K."/>
            <person name="Losada L."/>
            <person name="Nierman W.C."/>
        </authorList>
    </citation>
    <scope>NUCLEOTIDE SEQUENCE [LARGE SCALE GENOMIC DNA]</scope>
    <source>
        <strain evidence="1 2">NIH1004</strain>
    </source>
</reference>
<dbReference type="GO" id="GO:0008081">
    <property type="term" value="F:phosphoric diester hydrolase activity"/>
    <property type="evidence" value="ECO:0007669"/>
    <property type="project" value="InterPro"/>
</dbReference>
<dbReference type="EMBL" id="QUQM01000003">
    <property type="protein sequence ID" value="KAA8648449.1"/>
    <property type="molecule type" value="Genomic_DNA"/>
</dbReference>
<evidence type="ECO:0000313" key="1">
    <source>
        <dbReference type="EMBL" id="KAA8648449.1"/>
    </source>
</evidence>
<evidence type="ECO:0000313" key="2">
    <source>
        <dbReference type="Proteomes" id="UP000324241"/>
    </source>
</evidence>
<comment type="caution">
    <text evidence="1">The sequence shown here is derived from an EMBL/GenBank/DDBJ whole genome shotgun (WGS) entry which is preliminary data.</text>
</comment>
<dbReference type="GeneID" id="54327036"/>
<dbReference type="Gene3D" id="3.20.20.190">
    <property type="entry name" value="Phosphatidylinositol (PI) phosphodiesterase"/>
    <property type="match status" value="1"/>
</dbReference>
<dbReference type="VEuPathDB" id="FungiDB:EYZ11_008098"/>
<accession>A0A5M9MV09</accession>
<dbReference type="OrthoDB" id="4907280at2759"/>
<sequence>MASTFKCWADHGAKPGSVGSIAHEIFEFIAQKDREGARITFVWLDNKNPCFCAPGWGCSIEALRYLARETLQTRQPVGMRALYGFYGVESSQRYENIRDSLNENEGQCLVGMLQMCWRCMMRLGGSGDQAEGDG</sequence>